<accession>A0AAV4N5L8</accession>
<comment type="caution">
    <text evidence="2">The sequence shown here is derived from an EMBL/GenBank/DDBJ whole genome shotgun (WGS) entry which is preliminary data.</text>
</comment>
<keyword evidence="1" id="KW-1133">Transmembrane helix</keyword>
<evidence type="ECO:0000256" key="1">
    <source>
        <dbReference type="SAM" id="Phobius"/>
    </source>
</evidence>
<gene>
    <name evidence="2" type="ORF">CEXT_273381</name>
</gene>
<dbReference type="Proteomes" id="UP001054945">
    <property type="component" value="Unassembled WGS sequence"/>
</dbReference>
<sequence length="126" mass="14816">MLLQTYHGNIYEPSPPIATPDLHTRYVTECRTIPTRPLRQTGRRGFICLQEVLWIFLLPSISFLSFGAVSVHGYLHLPLLRWMPEGVFRHHFQLFHTFVELSAHFFLSKICERSGCKFRYVIKLQL</sequence>
<keyword evidence="3" id="KW-1185">Reference proteome</keyword>
<organism evidence="2 3">
    <name type="scientific">Caerostris extrusa</name>
    <name type="common">Bark spider</name>
    <name type="synonym">Caerostris bankana</name>
    <dbReference type="NCBI Taxonomy" id="172846"/>
    <lineage>
        <taxon>Eukaryota</taxon>
        <taxon>Metazoa</taxon>
        <taxon>Ecdysozoa</taxon>
        <taxon>Arthropoda</taxon>
        <taxon>Chelicerata</taxon>
        <taxon>Arachnida</taxon>
        <taxon>Araneae</taxon>
        <taxon>Araneomorphae</taxon>
        <taxon>Entelegynae</taxon>
        <taxon>Araneoidea</taxon>
        <taxon>Araneidae</taxon>
        <taxon>Caerostris</taxon>
    </lineage>
</organism>
<proteinExistence type="predicted"/>
<keyword evidence="1" id="KW-0472">Membrane</keyword>
<evidence type="ECO:0000313" key="3">
    <source>
        <dbReference type="Proteomes" id="UP001054945"/>
    </source>
</evidence>
<dbReference type="AlphaFoldDB" id="A0AAV4N5L8"/>
<evidence type="ECO:0000313" key="2">
    <source>
        <dbReference type="EMBL" id="GIX79356.1"/>
    </source>
</evidence>
<keyword evidence="1" id="KW-0812">Transmembrane</keyword>
<reference evidence="2 3" key="1">
    <citation type="submission" date="2021-06" db="EMBL/GenBank/DDBJ databases">
        <title>Caerostris extrusa draft genome.</title>
        <authorList>
            <person name="Kono N."/>
            <person name="Arakawa K."/>
        </authorList>
    </citation>
    <scope>NUCLEOTIDE SEQUENCE [LARGE SCALE GENOMIC DNA]</scope>
</reference>
<protein>
    <submittedName>
        <fullName evidence="2">Uncharacterized protein</fullName>
    </submittedName>
</protein>
<name>A0AAV4N5L8_CAEEX</name>
<dbReference type="EMBL" id="BPLR01020486">
    <property type="protein sequence ID" value="GIX79356.1"/>
    <property type="molecule type" value="Genomic_DNA"/>
</dbReference>
<feature type="transmembrane region" description="Helical" evidence="1">
    <location>
        <begin position="52"/>
        <end position="75"/>
    </location>
</feature>